<dbReference type="InterPro" id="IPR036188">
    <property type="entry name" value="FAD/NAD-bd_sf"/>
</dbReference>
<accession>T1CEQ4</accession>
<feature type="non-terminal residue" evidence="1">
    <location>
        <position position="1"/>
    </location>
</feature>
<dbReference type="EMBL" id="AUZZ01001204">
    <property type="protein sequence ID" value="EQD65295.1"/>
    <property type="molecule type" value="Genomic_DNA"/>
</dbReference>
<sequence>RTSVANVWAGGDCVADGEDLTVYAVAHGLRAAHDIDTQLRNGRARADG</sequence>
<gene>
    <name evidence="1" type="ORF">B2A_01664</name>
</gene>
<reference evidence="1" key="2">
    <citation type="journal article" date="2014" name="ISME J.">
        <title>Microbial stratification in low pH oxic and suboxic macroscopic growths along an acid mine drainage.</title>
        <authorList>
            <person name="Mendez-Garcia C."/>
            <person name="Mesa V."/>
            <person name="Sprenger R.R."/>
            <person name="Richter M."/>
            <person name="Diez M.S."/>
            <person name="Solano J."/>
            <person name="Bargiela R."/>
            <person name="Golyshina O.V."/>
            <person name="Manteca A."/>
            <person name="Ramos J.L."/>
            <person name="Gallego J.R."/>
            <person name="Llorente I."/>
            <person name="Martins Dos Santos V.A."/>
            <person name="Jensen O.N."/>
            <person name="Pelaez A.I."/>
            <person name="Sanchez J."/>
            <person name="Ferrer M."/>
        </authorList>
    </citation>
    <scope>NUCLEOTIDE SEQUENCE</scope>
</reference>
<name>T1CEQ4_9ZZZZ</name>
<proteinExistence type="predicted"/>
<evidence type="ECO:0008006" key="2">
    <source>
        <dbReference type="Google" id="ProtNLM"/>
    </source>
</evidence>
<dbReference type="AlphaFoldDB" id="T1CEQ4"/>
<protein>
    <recommendedName>
        <fullName evidence="2">Dihydropyrimidine dehydrogenase</fullName>
    </recommendedName>
</protein>
<organism evidence="1">
    <name type="scientific">mine drainage metagenome</name>
    <dbReference type="NCBI Taxonomy" id="410659"/>
    <lineage>
        <taxon>unclassified sequences</taxon>
        <taxon>metagenomes</taxon>
        <taxon>ecological metagenomes</taxon>
    </lineage>
</organism>
<dbReference type="Gene3D" id="3.50.50.60">
    <property type="entry name" value="FAD/NAD(P)-binding domain"/>
    <property type="match status" value="1"/>
</dbReference>
<reference evidence="1" key="1">
    <citation type="submission" date="2013-08" db="EMBL/GenBank/DDBJ databases">
        <authorList>
            <person name="Mendez C."/>
            <person name="Richter M."/>
            <person name="Ferrer M."/>
            <person name="Sanchez J."/>
        </authorList>
    </citation>
    <scope>NUCLEOTIDE SEQUENCE</scope>
</reference>
<dbReference type="SUPFAM" id="SSF51905">
    <property type="entry name" value="FAD/NAD(P)-binding domain"/>
    <property type="match status" value="1"/>
</dbReference>
<evidence type="ECO:0000313" key="1">
    <source>
        <dbReference type="EMBL" id="EQD65295.1"/>
    </source>
</evidence>
<comment type="caution">
    <text evidence="1">The sequence shown here is derived from an EMBL/GenBank/DDBJ whole genome shotgun (WGS) entry which is preliminary data.</text>
</comment>